<evidence type="ECO:0000256" key="5">
    <source>
        <dbReference type="ARBA" id="ARBA00022692"/>
    </source>
</evidence>
<feature type="transmembrane region" description="Helical" evidence="8">
    <location>
        <begin position="143"/>
        <end position="164"/>
    </location>
</feature>
<dbReference type="InterPro" id="IPR003804">
    <property type="entry name" value="Lactate_perm"/>
</dbReference>
<dbReference type="PANTHER" id="PTHR30003:SF0">
    <property type="entry name" value="GLYCOLATE PERMEASE GLCA-RELATED"/>
    <property type="match status" value="1"/>
</dbReference>
<evidence type="ECO:0000256" key="7">
    <source>
        <dbReference type="ARBA" id="ARBA00023136"/>
    </source>
</evidence>
<feature type="transmembrane region" description="Helical" evidence="8">
    <location>
        <begin position="282"/>
        <end position="301"/>
    </location>
</feature>
<feature type="transmembrane region" description="Helical" evidence="8">
    <location>
        <begin position="515"/>
        <end position="533"/>
    </location>
</feature>
<dbReference type="NCBIfam" id="TIGR00795">
    <property type="entry name" value="lctP"/>
    <property type="match status" value="1"/>
</dbReference>
<feature type="transmembrane region" description="Helical" evidence="8">
    <location>
        <begin position="184"/>
        <end position="205"/>
    </location>
</feature>
<keyword evidence="4 8" id="KW-1003">Cell membrane</keyword>
<evidence type="ECO:0000313" key="9">
    <source>
        <dbReference type="EMBL" id="NYS47074.1"/>
    </source>
</evidence>
<evidence type="ECO:0000256" key="4">
    <source>
        <dbReference type="ARBA" id="ARBA00022475"/>
    </source>
</evidence>
<protein>
    <recommendedName>
        <fullName evidence="8">L-lactate permease</fullName>
    </recommendedName>
</protein>
<feature type="transmembrane region" description="Helical" evidence="8">
    <location>
        <begin position="23"/>
        <end position="43"/>
    </location>
</feature>
<evidence type="ECO:0000313" key="10">
    <source>
        <dbReference type="Proteomes" id="UP000531840"/>
    </source>
</evidence>
<keyword evidence="3 8" id="KW-0813">Transport</keyword>
<feature type="transmembrane region" description="Helical" evidence="8">
    <location>
        <begin position="49"/>
        <end position="75"/>
    </location>
</feature>
<gene>
    <name evidence="9" type="ORF">HZY85_02555</name>
</gene>
<evidence type="ECO:0000256" key="8">
    <source>
        <dbReference type="RuleBase" id="RU365092"/>
    </source>
</evidence>
<evidence type="ECO:0000256" key="6">
    <source>
        <dbReference type="ARBA" id="ARBA00022989"/>
    </source>
</evidence>
<keyword evidence="5 8" id="KW-0812">Transmembrane</keyword>
<feature type="transmembrane region" description="Helical" evidence="8">
    <location>
        <begin position="428"/>
        <end position="445"/>
    </location>
</feature>
<evidence type="ECO:0000256" key="1">
    <source>
        <dbReference type="ARBA" id="ARBA00004651"/>
    </source>
</evidence>
<keyword evidence="10" id="KW-1185">Reference proteome</keyword>
<feature type="transmembrane region" description="Helical" evidence="8">
    <location>
        <begin position="212"/>
        <end position="230"/>
    </location>
</feature>
<evidence type="ECO:0000256" key="3">
    <source>
        <dbReference type="ARBA" id="ARBA00022448"/>
    </source>
</evidence>
<dbReference type="Proteomes" id="UP000531840">
    <property type="component" value="Unassembled WGS sequence"/>
</dbReference>
<comment type="function">
    <text evidence="8">Uptake of L-lactate across the membrane. Can also transport D-lactate and glycolate.</text>
</comment>
<evidence type="ECO:0000256" key="2">
    <source>
        <dbReference type="ARBA" id="ARBA00010100"/>
    </source>
</evidence>
<proteinExistence type="inferred from homology"/>
<dbReference type="PANTHER" id="PTHR30003">
    <property type="entry name" value="L-LACTATE PERMEASE"/>
    <property type="match status" value="1"/>
</dbReference>
<sequence length="534" mass="57033">MDVLLSVIPIVVLVWMMTKKKSVPSHIALPLTALFVYIIHIAYFKTDFITVNAGIITGILATLTPITVIAGAVLFNRFQQLSGCQDVINKWLTSITPNPIAQFMIIGFAFAFMIEGASGFGTPAAIAAPILIGLGYKPIKVVIAVLAFNSVPVSFGAVGTPTWFGFGSLGLEDSMILEIGMKASIVHLTAGLVVPVMALCFVFKFEEVRKNLIFIYISVASCAVPMALLATQNYEFPSLIGGAIGFLTSVFVAKKGIGLSKDTVNTMAKLSSTNEKVSGKDVFMALLPTMVLVLTLVVTRIQQLGIKGLLRTSETLFETNLGFAKLNISKAFKVSLLEVFGTKEKEAYELLYAPALIPFFFVVFVLLAFYPAMKGNVGRMMTDVLKQIKLPFFALLGGVIMVKFMLIGGDKAMVKIIGLALADATGPYWTLFASYLGSIGAFFSGSNTISNLIFGGVQQSIAESTGLSVGTILALQSVGGAMGNMTCINNIIAACTVSGITNQEGYIMKRTAIPMITYGVIAAIVALVIFPILF</sequence>
<feature type="transmembrane region" description="Helical" evidence="8">
    <location>
        <begin position="390"/>
        <end position="408"/>
    </location>
</feature>
<name>A0ABX2SY33_9BACL</name>
<dbReference type="Pfam" id="PF02652">
    <property type="entry name" value="Lactate_perm"/>
    <property type="match status" value="1"/>
</dbReference>
<dbReference type="EMBL" id="JACBYF010000003">
    <property type="protein sequence ID" value="NYS47074.1"/>
    <property type="molecule type" value="Genomic_DNA"/>
</dbReference>
<feature type="transmembrane region" description="Helical" evidence="8">
    <location>
        <begin position="95"/>
        <end position="114"/>
    </location>
</feature>
<feature type="transmembrane region" description="Helical" evidence="8">
    <location>
        <begin position="350"/>
        <end position="370"/>
    </location>
</feature>
<organism evidence="9 10">
    <name type="scientific">Gemelliphila palaticanis</name>
    <dbReference type="NCBI Taxonomy" id="81950"/>
    <lineage>
        <taxon>Bacteria</taxon>
        <taxon>Bacillati</taxon>
        <taxon>Bacillota</taxon>
        <taxon>Bacilli</taxon>
        <taxon>Bacillales</taxon>
        <taxon>Gemellaceae</taxon>
        <taxon>Gemelliphila</taxon>
    </lineage>
</organism>
<reference evidence="9 10" key="1">
    <citation type="submission" date="2020-07" db="EMBL/GenBank/DDBJ databases">
        <title>MOT database genomes.</title>
        <authorList>
            <person name="Joseph S."/>
            <person name="Aduse-Opoku J."/>
            <person name="Hashim A."/>
            <person name="Wade W."/>
            <person name="Curtis M."/>
        </authorList>
    </citation>
    <scope>NUCLEOTIDE SEQUENCE [LARGE SCALE GENOMIC DNA]</scope>
    <source>
        <strain evidence="9 10">CIP 106318</strain>
    </source>
</reference>
<keyword evidence="7 8" id="KW-0472">Membrane</keyword>
<comment type="caution">
    <text evidence="9">The sequence shown here is derived from an EMBL/GenBank/DDBJ whole genome shotgun (WGS) entry which is preliminary data.</text>
</comment>
<comment type="subcellular location">
    <subcellularLocation>
        <location evidence="1 8">Cell membrane</location>
        <topology evidence="1 8">Multi-pass membrane protein</topology>
    </subcellularLocation>
</comment>
<accession>A0ABX2SY33</accession>
<keyword evidence="6 8" id="KW-1133">Transmembrane helix</keyword>
<feature type="transmembrane region" description="Helical" evidence="8">
    <location>
        <begin position="236"/>
        <end position="253"/>
    </location>
</feature>
<comment type="similarity">
    <text evidence="2 8">Belongs to the lactate permease family.</text>
</comment>